<dbReference type="Pfam" id="PF03016">
    <property type="entry name" value="Exostosin_GT47"/>
    <property type="match status" value="1"/>
</dbReference>
<reference evidence="22" key="3">
    <citation type="submission" date="2025-09" db="UniProtKB">
        <authorList>
            <consortium name="Ensembl"/>
        </authorList>
    </citation>
    <scope>IDENTIFICATION</scope>
</reference>
<dbReference type="InterPro" id="IPR004263">
    <property type="entry name" value="Exostosin"/>
</dbReference>
<dbReference type="GO" id="GO:0050508">
    <property type="term" value="F:glucuronosyl-N-acetylglucosaminyl-proteoglycan 4-alpha-N-acetylglucosaminyltransferase activity"/>
    <property type="evidence" value="ECO:0007669"/>
    <property type="project" value="UniProtKB-EC"/>
</dbReference>
<accession>A0A8C0A804</accession>
<reference evidence="22" key="2">
    <citation type="submission" date="2025-08" db="UniProtKB">
        <authorList>
            <consortium name="Ensembl"/>
        </authorList>
    </citation>
    <scope>IDENTIFICATION</scope>
</reference>
<proteinExistence type="inferred from homology"/>
<dbReference type="GO" id="GO:0005789">
    <property type="term" value="C:endoplasmic reticulum membrane"/>
    <property type="evidence" value="ECO:0007669"/>
    <property type="project" value="UniProtKB-SubCell"/>
</dbReference>
<evidence type="ECO:0000256" key="18">
    <source>
        <dbReference type="ARBA" id="ARBA00082373"/>
    </source>
</evidence>
<keyword evidence="10" id="KW-1133">Transmembrane helix</keyword>
<evidence type="ECO:0000256" key="1">
    <source>
        <dbReference type="ARBA" id="ARBA00004648"/>
    </source>
</evidence>
<dbReference type="GO" id="GO:0015012">
    <property type="term" value="P:heparan sulfate proteoglycan biosynthetic process"/>
    <property type="evidence" value="ECO:0007669"/>
    <property type="project" value="UniProtKB-ARBA"/>
</dbReference>
<comment type="similarity">
    <text evidence="3">Belongs to the glycosyltransferase 47 family.</text>
</comment>
<evidence type="ECO:0000256" key="2">
    <source>
        <dbReference type="ARBA" id="ARBA00004922"/>
    </source>
</evidence>
<evidence type="ECO:0000259" key="21">
    <source>
        <dbReference type="Pfam" id="PF09258"/>
    </source>
</evidence>
<evidence type="ECO:0000256" key="3">
    <source>
        <dbReference type="ARBA" id="ARBA00010271"/>
    </source>
</evidence>
<organism evidence="22 23">
    <name type="scientific">Bos mutus grunniens</name>
    <name type="common">Wild yak</name>
    <name type="synonym">Bos grunniens</name>
    <dbReference type="NCBI Taxonomy" id="30521"/>
    <lineage>
        <taxon>Eukaryota</taxon>
        <taxon>Metazoa</taxon>
        <taxon>Chordata</taxon>
        <taxon>Craniata</taxon>
        <taxon>Vertebrata</taxon>
        <taxon>Euteleostomi</taxon>
        <taxon>Mammalia</taxon>
        <taxon>Eutheria</taxon>
        <taxon>Laurasiatheria</taxon>
        <taxon>Artiodactyla</taxon>
        <taxon>Ruminantia</taxon>
        <taxon>Pecora</taxon>
        <taxon>Bovidae</taxon>
        <taxon>Bovinae</taxon>
        <taxon>Bos</taxon>
    </lineage>
</organism>
<dbReference type="Ensembl" id="ENSBGRT00000016452.1">
    <property type="protein sequence ID" value="ENSBGRP00000014286.1"/>
    <property type="gene ID" value="ENSBGRG00000008937.1"/>
</dbReference>
<evidence type="ECO:0000256" key="7">
    <source>
        <dbReference type="ARBA" id="ARBA00022692"/>
    </source>
</evidence>
<evidence type="ECO:0000256" key="16">
    <source>
        <dbReference type="ARBA" id="ARBA00074809"/>
    </source>
</evidence>
<dbReference type="PANTHER" id="PTHR48261:SF3">
    <property type="entry name" value="EXOSTOSIN GLYCOSYLTRANSFERASE 1"/>
    <property type="match status" value="1"/>
</dbReference>
<feature type="domain" description="Exostosin GT47" evidence="20">
    <location>
        <begin position="249"/>
        <end position="330"/>
    </location>
</feature>
<dbReference type="InterPro" id="IPR040911">
    <property type="entry name" value="Exostosin_GT47"/>
</dbReference>
<evidence type="ECO:0000256" key="13">
    <source>
        <dbReference type="ARBA" id="ARBA00023180"/>
    </source>
</evidence>
<dbReference type="Gene3D" id="3.90.550.10">
    <property type="entry name" value="Spore Coat Polysaccharide Biosynthesis Protein SpsA, Chain A"/>
    <property type="match status" value="1"/>
</dbReference>
<dbReference type="Pfam" id="PF09258">
    <property type="entry name" value="Glyco_transf_64"/>
    <property type="match status" value="1"/>
</dbReference>
<dbReference type="GeneTree" id="ENSGT00940000161960"/>
<evidence type="ECO:0000256" key="19">
    <source>
        <dbReference type="ARBA" id="ARBA00083239"/>
    </source>
</evidence>
<keyword evidence="8" id="KW-0256">Endoplasmic reticulum</keyword>
<evidence type="ECO:0000256" key="8">
    <source>
        <dbReference type="ARBA" id="ARBA00022824"/>
    </source>
</evidence>
<comment type="subcellular location">
    <subcellularLocation>
        <location evidence="1">Endoplasmic reticulum membrane</location>
        <topology evidence="1">Single-pass type II membrane protein</topology>
    </subcellularLocation>
</comment>
<evidence type="ECO:0000313" key="22">
    <source>
        <dbReference type="Ensembl" id="ENSBGRP00000014286.1"/>
    </source>
</evidence>
<dbReference type="PANTHER" id="PTHR48261">
    <property type="entry name" value="ACETYLGLUCOSAMINYLTRANSFERASE"/>
    <property type="match status" value="1"/>
</dbReference>
<evidence type="ECO:0000256" key="6">
    <source>
        <dbReference type="ARBA" id="ARBA00022679"/>
    </source>
</evidence>
<keyword evidence="11" id="KW-0472">Membrane</keyword>
<keyword evidence="13" id="KW-0325">Glycoprotein</keyword>
<feature type="domain" description="Glycosyl transferase 64" evidence="21">
    <location>
        <begin position="415"/>
        <end position="656"/>
    </location>
</feature>
<dbReference type="SUPFAM" id="SSF53448">
    <property type="entry name" value="Nucleotide-diphospho-sugar transferases"/>
    <property type="match status" value="1"/>
</dbReference>
<dbReference type="InterPro" id="IPR015338">
    <property type="entry name" value="GT64_dom"/>
</dbReference>
<reference evidence="22" key="1">
    <citation type="submission" date="2019-05" db="EMBL/GenBank/DDBJ databases">
        <authorList>
            <person name="Zhang S."/>
            <person name="Liu J."/>
        </authorList>
    </citation>
    <scope>NUCLEOTIDE SEQUENCE [LARGE SCALE GENOMIC DNA]</scope>
</reference>
<evidence type="ECO:0000256" key="11">
    <source>
        <dbReference type="ARBA" id="ARBA00023136"/>
    </source>
</evidence>
<sequence length="673" mass="74001">MQSWRRKSLWLALSASWLLILLRVFPVLRLAEPARRQAGAPQGWPRWLDAELLQSFSQPGELLEDGPQPPQAPRGGSCYRGACFDASRCRGGGLKVFVYPAVGPISETPRKVLTSIEGSRYHTASAAEACLLILVLSPDTPAGECHPVLPQWDGARTIWSSVSTRPLPPDLPAGTGDGGRGQPHDGHLPVRLWRGPPASPRPTLCEGALGQLQQHSPLPGVALIAVAEERGGWRTVGTNFSACPWDGRCEQDHGPKQTHPRATLPNATFCLIPGRNPDALHFLQALQAGCIPVLLSPRWELPFSEVIDWTKAAVVADERLPLQVLAALQEMPLTRVLALRQQAQFLWDAYFSSVEKVIHTTLEIIQDRVSGASAHPSLLWNSPPGALLALSTFSTSPSDFPFYHLQQGSRPLGRFSALIWVGALGQPPLKLIQAVAGAQHCAQILVLWSSKKPPPPRWPETAVPLTVLDGHRKASDRFLPYSAISTDAILSLDAHSSLSTSEVDFAFMVWQSFPERMVGFLTWSHFWDETQGGWGYTGERANEFSMVLTSAAFYHRYYHTLFTHSLPKALRTLADESPPCVDVLMNFLVAAVTKLPPIKVPYGPWHQEAKPPLVPGSPRLRSEPRPGAQDCINQMASGFGHMPLVSSRLRLDPVLFKDPVSVLRKKYRSLEKP</sequence>
<evidence type="ECO:0000256" key="17">
    <source>
        <dbReference type="ARBA" id="ARBA00080873"/>
    </source>
</evidence>
<dbReference type="Proteomes" id="UP000694520">
    <property type="component" value="Chromosome 2"/>
</dbReference>
<keyword evidence="23" id="KW-1185">Reference proteome</keyword>
<gene>
    <name evidence="22" type="primary">EXTL1</name>
</gene>
<evidence type="ECO:0000256" key="10">
    <source>
        <dbReference type="ARBA" id="ARBA00022989"/>
    </source>
</evidence>
<evidence type="ECO:0000256" key="9">
    <source>
        <dbReference type="ARBA" id="ARBA00022968"/>
    </source>
</evidence>
<comment type="pathway">
    <text evidence="2">Protein modification; protein glycosylation.</text>
</comment>
<dbReference type="AlphaFoldDB" id="A0A8C0A804"/>
<evidence type="ECO:0000313" key="23">
    <source>
        <dbReference type="Proteomes" id="UP000694520"/>
    </source>
</evidence>
<evidence type="ECO:0000256" key="5">
    <source>
        <dbReference type="ARBA" id="ARBA00022676"/>
    </source>
</evidence>
<keyword evidence="7" id="KW-0812">Transmembrane</keyword>
<dbReference type="EC" id="2.4.1.224" evidence="4"/>
<evidence type="ECO:0000259" key="20">
    <source>
        <dbReference type="Pfam" id="PF03016"/>
    </source>
</evidence>
<evidence type="ECO:0000256" key="15">
    <source>
        <dbReference type="ARBA" id="ARBA00057834"/>
    </source>
</evidence>
<dbReference type="FunFam" id="3.90.550.10:FF:000109">
    <property type="entry name" value="Exostosin like glycosyltransferase 1"/>
    <property type="match status" value="1"/>
</dbReference>
<protein>
    <recommendedName>
        <fullName evidence="16">Exostosin-like 1</fullName>
        <ecNumber evidence="4">2.4.1.224</ecNumber>
    </recommendedName>
    <alternativeName>
        <fullName evidence="17">Exostosin-L</fullName>
    </alternativeName>
    <alternativeName>
        <fullName evidence="19">Glucuronosyl-N-acetylglucosaminyl-proteoglycan 4-alpha-N-acetylglucosaminyltransferase</fullName>
    </alternativeName>
    <alternativeName>
        <fullName evidence="18">Multiple exostosis-like protein</fullName>
    </alternativeName>
</protein>
<dbReference type="InterPro" id="IPR029044">
    <property type="entry name" value="Nucleotide-diphossugar_trans"/>
</dbReference>
<keyword evidence="5" id="KW-0328">Glycosyltransferase</keyword>
<name>A0A8C0A804_BOSMU</name>
<keyword evidence="6" id="KW-0808">Transferase</keyword>
<evidence type="ECO:0000256" key="12">
    <source>
        <dbReference type="ARBA" id="ARBA00023157"/>
    </source>
</evidence>
<evidence type="ECO:0000256" key="14">
    <source>
        <dbReference type="ARBA" id="ARBA00052657"/>
    </source>
</evidence>
<comment type="function">
    <text evidence="15">Glycosyltransferase required for the biosynthesis of heparan-sulfate (HS). Transfers N-acetyl-alpha-D-glucosamine to the nascent HS chain (GlcNAcT-II activity). Appears to lack GlcNAcT I and GlcAT-II activities.</text>
</comment>
<keyword evidence="9" id="KW-0735">Signal-anchor</keyword>
<keyword evidence="12" id="KW-1015">Disulfide bond</keyword>
<evidence type="ECO:0000256" key="4">
    <source>
        <dbReference type="ARBA" id="ARBA00012194"/>
    </source>
</evidence>
<comment type="catalytic activity">
    <reaction evidence="14">
        <text>3-O-{[(1-&gt;4)-beta-D-GlcA-(1-&gt;4)-alpha-D-GlcNAc](n)-(1-&gt;4)-beta-D-GlcA-(1-&gt;3)-beta-D-Gal-(1-&gt;3)-beta-D-Gal-(1-&gt;4)-beta-D-Xyl}-L-seryl-[protein] + UDP-N-acetyl-alpha-D-glucosamine = 3-O-{alpha-D-GlcNAc-[(1-&gt;4)-beta-D-GlcA-(1-&gt;4)-alpha-D-GlcNAc](n)-(1-&gt;4)-beta-D-GlcA-(1-&gt;3)-beta-D-Gal-(1-&gt;3)-beta-D-Gal-(1-&gt;4)-beta-D-Xyl}-L-seryl-[protein] + UDP + H(+)</text>
        <dbReference type="Rhea" id="RHEA:16213"/>
        <dbReference type="Rhea" id="RHEA-COMP:12621"/>
        <dbReference type="Rhea" id="RHEA-COMP:12623"/>
        <dbReference type="ChEBI" id="CHEBI:15378"/>
        <dbReference type="ChEBI" id="CHEBI:57705"/>
        <dbReference type="ChEBI" id="CHEBI:58223"/>
        <dbReference type="ChEBI" id="CHEBI:132415"/>
        <dbReference type="ChEBI" id="CHEBI:132416"/>
        <dbReference type="EC" id="2.4.1.224"/>
    </reaction>
</comment>